<gene>
    <name evidence="2" type="ORF">GCM10011390_13410</name>
</gene>
<proteinExistence type="predicted"/>
<comment type="caution">
    <text evidence="2">The sequence shown here is derived from an EMBL/GenBank/DDBJ whole genome shotgun (WGS) entry which is preliminary data.</text>
</comment>
<reference evidence="2" key="2">
    <citation type="submission" date="2020-09" db="EMBL/GenBank/DDBJ databases">
        <authorList>
            <person name="Sun Q."/>
            <person name="Zhou Y."/>
        </authorList>
    </citation>
    <scope>NUCLEOTIDE SEQUENCE</scope>
    <source>
        <strain evidence="2">CGMCC 1.15367</strain>
    </source>
</reference>
<dbReference type="InterPro" id="IPR001279">
    <property type="entry name" value="Metallo-B-lactamas"/>
</dbReference>
<dbReference type="Pfam" id="PF12706">
    <property type="entry name" value="Lactamase_B_2"/>
    <property type="match status" value="1"/>
</dbReference>
<organism evidence="2 3">
    <name type="scientific">Aureimonas endophytica</name>
    <dbReference type="NCBI Taxonomy" id="2027858"/>
    <lineage>
        <taxon>Bacteria</taxon>
        <taxon>Pseudomonadati</taxon>
        <taxon>Pseudomonadota</taxon>
        <taxon>Alphaproteobacteria</taxon>
        <taxon>Hyphomicrobiales</taxon>
        <taxon>Aurantimonadaceae</taxon>
        <taxon>Aureimonas</taxon>
    </lineage>
</organism>
<reference evidence="2" key="1">
    <citation type="journal article" date="2014" name="Int. J. Syst. Evol. Microbiol.">
        <title>Complete genome sequence of Corynebacterium casei LMG S-19264T (=DSM 44701T), isolated from a smear-ripened cheese.</title>
        <authorList>
            <consortium name="US DOE Joint Genome Institute (JGI-PGF)"/>
            <person name="Walter F."/>
            <person name="Albersmeier A."/>
            <person name="Kalinowski J."/>
            <person name="Ruckert C."/>
        </authorList>
    </citation>
    <scope>NUCLEOTIDE SEQUENCE</scope>
    <source>
        <strain evidence="2">CGMCC 1.15367</strain>
    </source>
</reference>
<evidence type="ECO:0000259" key="1">
    <source>
        <dbReference type="Pfam" id="PF12706"/>
    </source>
</evidence>
<feature type="domain" description="Metallo-beta-lactamase" evidence="1">
    <location>
        <begin position="43"/>
        <end position="244"/>
    </location>
</feature>
<dbReference type="PANTHER" id="PTHR46018:SF2">
    <property type="entry name" value="ZINC PHOSPHODIESTERASE ELAC PROTEIN 1"/>
    <property type="match status" value="1"/>
</dbReference>
<dbReference type="SUPFAM" id="SSF56281">
    <property type="entry name" value="Metallo-hydrolase/oxidoreductase"/>
    <property type="match status" value="1"/>
</dbReference>
<evidence type="ECO:0000313" key="3">
    <source>
        <dbReference type="Proteomes" id="UP000644699"/>
    </source>
</evidence>
<dbReference type="InterPro" id="IPR036866">
    <property type="entry name" value="RibonucZ/Hydroxyglut_hydro"/>
</dbReference>
<dbReference type="EMBL" id="BMIQ01000002">
    <property type="protein sequence ID" value="GGD95965.1"/>
    <property type="molecule type" value="Genomic_DNA"/>
</dbReference>
<dbReference type="Gene3D" id="3.60.15.10">
    <property type="entry name" value="Ribonuclease Z/Hydroxyacylglutathione hydrolase-like"/>
    <property type="match status" value="1"/>
</dbReference>
<sequence>MRVKPSSFDVIVWGARGTLPGSGPAQTAYGTETCCVEMRIDGHRLVFDAGTGIVPLGRLLAAECVPSVDLFFSHVHYDHIMGFPFFMPLYRPGTRISVSLGHMLDHQPAGELIADFMRAPFLPIGPKVFSADIDYRTFRPGDVLRPGPGIRIGTARLNHPNGAVGYRVEHAGRVVSYVTDTEHVPGQTDEAVLSLFRDADLVFYDTSYTEAEMAKFKNYGHSSWQEGVRLAKLAGVRQLVLFHHANMRDDEALAQIEAEAQAMFPGAVAGYTGMTFSLAPALAETRVRSGG</sequence>
<dbReference type="CDD" id="cd07715">
    <property type="entry name" value="TaR3-like_MBL-fold"/>
    <property type="match status" value="1"/>
</dbReference>
<accession>A0A916ZH29</accession>
<evidence type="ECO:0000313" key="2">
    <source>
        <dbReference type="EMBL" id="GGD95965.1"/>
    </source>
</evidence>
<dbReference type="Proteomes" id="UP000644699">
    <property type="component" value="Unassembled WGS sequence"/>
</dbReference>
<protein>
    <submittedName>
        <fullName evidence="2">MBL fold metallo-hydrolase</fullName>
    </submittedName>
</protein>
<name>A0A916ZH29_9HYPH</name>
<dbReference type="AlphaFoldDB" id="A0A916ZH29"/>
<dbReference type="PANTHER" id="PTHR46018">
    <property type="entry name" value="ZINC PHOSPHODIESTERASE ELAC PROTEIN 1"/>
    <property type="match status" value="1"/>
</dbReference>
<dbReference type="GO" id="GO:0042781">
    <property type="term" value="F:3'-tRNA processing endoribonuclease activity"/>
    <property type="evidence" value="ECO:0007669"/>
    <property type="project" value="TreeGrafter"/>
</dbReference>
<keyword evidence="3" id="KW-1185">Reference proteome</keyword>